<comment type="caution">
    <text evidence="2">The sequence shown here is derived from an EMBL/GenBank/DDBJ whole genome shotgun (WGS) entry which is preliminary data.</text>
</comment>
<dbReference type="AlphaFoldDB" id="A0A4Z2GFD3"/>
<reference evidence="2 3" key="1">
    <citation type="submission" date="2019-03" db="EMBL/GenBank/DDBJ databases">
        <title>First draft genome of Liparis tanakae, snailfish: a comprehensive survey of snailfish specific genes.</title>
        <authorList>
            <person name="Kim W."/>
            <person name="Song I."/>
            <person name="Jeong J.-H."/>
            <person name="Kim D."/>
            <person name="Kim S."/>
            <person name="Ryu S."/>
            <person name="Song J.Y."/>
            <person name="Lee S.K."/>
        </authorList>
    </citation>
    <scope>NUCLEOTIDE SEQUENCE [LARGE SCALE GENOMIC DNA]</scope>
    <source>
        <tissue evidence="2">Muscle</tissue>
    </source>
</reference>
<accession>A0A4Z2GFD3</accession>
<keyword evidence="3" id="KW-1185">Reference proteome</keyword>
<sequence>MTHWDRLSWTSSARPDGCSRARLRDGVEGGRPGCSGSDTVLSTAAPEGTGWTQCVVESAPGSTSPSSGTHLSAQRAEAVSTRHGGRNTTGQRVRPPYLFLLGGQTKRAWLSSSMAELGSASITTPEGRRERWLLCAGEVHYGYVTQPSTIRTQKPAAHQNRAAGAGLQAGQAPGQQGSVAGLGVVLQGDAVRLRVLHDQTRGLGLRKAGVQSTSSGIHEVGPGRRETGCCARHTTTTARADM</sequence>
<evidence type="ECO:0000313" key="2">
    <source>
        <dbReference type="EMBL" id="TNN52109.1"/>
    </source>
</evidence>
<protein>
    <submittedName>
        <fullName evidence="2">Uncharacterized protein</fullName>
    </submittedName>
</protein>
<proteinExistence type="predicted"/>
<feature type="region of interest" description="Disordered" evidence="1">
    <location>
        <begin position="213"/>
        <end position="242"/>
    </location>
</feature>
<gene>
    <name evidence="2" type="ORF">EYF80_037648</name>
</gene>
<evidence type="ECO:0000313" key="3">
    <source>
        <dbReference type="Proteomes" id="UP000314294"/>
    </source>
</evidence>
<feature type="region of interest" description="Disordered" evidence="1">
    <location>
        <begin position="1"/>
        <end position="92"/>
    </location>
</feature>
<evidence type="ECO:0000256" key="1">
    <source>
        <dbReference type="SAM" id="MobiDB-lite"/>
    </source>
</evidence>
<dbReference type="Proteomes" id="UP000314294">
    <property type="component" value="Unassembled WGS sequence"/>
</dbReference>
<organism evidence="2 3">
    <name type="scientific">Liparis tanakae</name>
    <name type="common">Tanaka's snailfish</name>
    <dbReference type="NCBI Taxonomy" id="230148"/>
    <lineage>
        <taxon>Eukaryota</taxon>
        <taxon>Metazoa</taxon>
        <taxon>Chordata</taxon>
        <taxon>Craniata</taxon>
        <taxon>Vertebrata</taxon>
        <taxon>Euteleostomi</taxon>
        <taxon>Actinopterygii</taxon>
        <taxon>Neopterygii</taxon>
        <taxon>Teleostei</taxon>
        <taxon>Neoteleostei</taxon>
        <taxon>Acanthomorphata</taxon>
        <taxon>Eupercaria</taxon>
        <taxon>Perciformes</taxon>
        <taxon>Cottioidei</taxon>
        <taxon>Cottales</taxon>
        <taxon>Liparidae</taxon>
        <taxon>Liparis</taxon>
    </lineage>
</organism>
<feature type="compositionally biased region" description="Low complexity" evidence="1">
    <location>
        <begin position="58"/>
        <end position="73"/>
    </location>
</feature>
<name>A0A4Z2GFD3_9TELE</name>
<dbReference type="EMBL" id="SRLO01000558">
    <property type="protein sequence ID" value="TNN52109.1"/>
    <property type="molecule type" value="Genomic_DNA"/>
</dbReference>
<feature type="compositionally biased region" description="Basic and acidic residues" evidence="1">
    <location>
        <begin position="17"/>
        <end position="28"/>
    </location>
</feature>